<accession>A0ABY2MXM4</accession>
<keyword evidence="2" id="KW-1185">Reference proteome</keyword>
<evidence type="ECO:0000313" key="2">
    <source>
        <dbReference type="Proteomes" id="UP000297422"/>
    </source>
</evidence>
<gene>
    <name evidence="1" type="ORF">EHQ90_16845</name>
</gene>
<comment type="caution">
    <text evidence="1">The sequence shown here is derived from an EMBL/GenBank/DDBJ whole genome shotgun (WGS) entry which is preliminary data.</text>
</comment>
<dbReference type="EMBL" id="RQGT01000098">
    <property type="protein sequence ID" value="TGM11086.1"/>
    <property type="molecule type" value="Genomic_DNA"/>
</dbReference>
<dbReference type="Proteomes" id="UP000297422">
    <property type="component" value="Unassembled WGS sequence"/>
</dbReference>
<evidence type="ECO:0008006" key="3">
    <source>
        <dbReference type="Google" id="ProtNLM"/>
    </source>
</evidence>
<protein>
    <recommendedName>
        <fullName evidence="3">PilZ domain-containing protein</fullName>
    </recommendedName>
</protein>
<reference evidence="2" key="1">
    <citation type="journal article" date="2019" name="PLoS Negl. Trop. Dis.">
        <title>Revisiting the worldwide diversity of Leptospira species in the environment.</title>
        <authorList>
            <person name="Vincent A.T."/>
            <person name="Schiettekatte O."/>
            <person name="Bourhy P."/>
            <person name="Veyrier F.J."/>
            <person name="Picardeau M."/>
        </authorList>
    </citation>
    <scope>NUCLEOTIDE SEQUENCE [LARGE SCALE GENOMIC DNA]</scope>
    <source>
        <strain evidence="2">201702407</strain>
    </source>
</reference>
<name>A0ABY2MXM4_9LEPT</name>
<evidence type="ECO:0000313" key="1">
    <source>
        <dbReference type="EMBL" id="TGM11086.1"/>
    </source>
</evidence>
<organism evidence="1 2">
    <name type="scientific">Leptospira stimsonii</name>
    <dbReference type="NCBI Taxonomy" id="2202203"/>
    <lineage>
        <taxon>Bacteria</taxon>
        <taxon>Pseudomonadati</taxon>
        <taxon>Spirochaetota</taxon>
        <taxon>Spirochaetia</taxon>
        <taxon>Leptospirales</taxon>
        <taxon>Leptospiraceae</taxon>
        <taxon>Leptospira</taxon>
    </lineage>
</organism>
<sequence length="122" mass="14110">MSGRERNTRYDSVLDQETSQLADVMRSIISGALESERILQDENRVIGPVEKVGRLAAGIIVRTYRIDQLRIGDQCVVSNCSEYRPEQICKSIYNFNRSAGLRFRIRRSRKDEKLQYIVTRIA</sequence>
<proteinExistence type="predicted"/>
<dbReference type="RefSeq" id="WP_135689422.1">
    <property type="nucleotide sequence ID" value="NZ_RQEQ01000072.1"/>
</dbReference>